<comment type="caution">
    <text evidence="1">The sequence shown here is derived from an EMBL/GenBank/DDBJ whole genome shotgun (WGS) entry which is preliminary data.</text>
</comment>
<organism evidence="1 2">
    <name type="scientific">Oceanobacillus profundus</name>
    <dbReference type="NCBI Taxonomy" id="372463"/>
    <lineage>
        <taxon>Bacteria</taxon>
        <taxon>Bacillati</taxon>
        <taxon>Bacillota</taxon>
        <taxon>Bacilli</taxon>
        <taxon>Bacillales</taxon>
        <taxon>Bacillaceae</taxon>
        <taxon>Oceanobacillus</taxon>
    </lineage>
</organism>
<dbReference type="EMBL" id="QWEH01000006">
    <property type="protein sequence ID" value="RHW32310.1"/>
    <property type="molecule type" value="Genomic_DNA"/>
</dbReference>
<name>A0A417YHP2_9BACI</name>
<dbReference type="RefSeq" id="WP_118889349.1">
    <property type="nucleotide sequence ID" value="NZ_PHUT01000006.1"/>
</dbReference>
<keyword evidence="2" id="KW-1185">Reference proteome</keyword>
<evidence type="ECO:0000313" key="2">
    <source>
        <dbReference type="Proteomes" id="UP000285456"/>
    </source>
</evidence>
<proteinExistence type="predicted"/>
<evidence type="ECO:0000313" key="1">
    <source>
        <dbReference type="EMBL" id="RHW32310.1"/>
    </source>
</evidence>
<accession>A0A417YHP2</accession>
<dbReference type="Proteomes" id="UP000285456">
    <property type="component" value="Unassembled WGS sequence"/>
</dbReference>
<protein>
    <submittedName>
        <fullName evidence="1">Uncharacterized protein</fullName>
    </submittedName>
</protein>
<dbReference type="AlphaFoldDB" id="A0A417YHP2"/>
<reference evidence="1 2" key="1">
    <citation type="journal article" date="2007" name="Int. J. Syst. Evol. Microbiol.">
        <title>Oceanobacillus profundus sp. nov., isolated from a deep-sea sediment core.</title>
        <authorList>
            <person name="Kim Y.G."/>
            <person name="Choi D.H."/>
            <person name="Hyun S."/>
            <person name="Cho B.C."/>
        </authorList>
    </citation>
    <scope>NUCLEOTIDE SEQUENCE [LARGE SCALE GENOMIC DNA]</scope>
    <source>
        <strain evidence="1 2">DSM 18246</strain>
    </source>
</reference>
<dbReference type="OrthoDB" id="1730007at2"/>
<sequence>MTNVQSQKLRSITFTSGSIKDLAPEYEVVKIRGSVSIHQDVQLKRITSHGYSTFHSKVKVDHFQNSGSCIMKSSCEAMDVVNAGNLKMYCGEVSKVTSSGRLAIERTFMTEEFDSVGIIRAEEIQAKQFQLKLSGESKIVRLIAEEVSVEKDKISFPLLKKILVCQDIKGKNIQLSYTEADRVEGDIVVIGKHCKIHTLYYTESYSISPHAEVQHIIRRESSW</sequence>
<gene>
    <name evidence="1" type="ORF">D1B32_11150</name>
</gene>